<accession>A0A3E1REU2</accession>
<keyword evidence="2" id="KW-0449">Lipoprotein</keyword>
<evidence type="ECO:0000256" key="1">
    <source>
        <dbReference type="ARBA" id="ARBA00007613"/>
    </source>
</evidence>
<dbReference type="PANTHER" id="PTHR30203:SF32">
    <property type="entry name" value="CATION EFFLUX SYSTEM PROTEIN CUSC"/>
    <property type="match status" value="1"/>
</dbReference>
<dbReference type="GO" id="GO:0005886">
    <property type="term" value="C:plasma membrane"/>
    <property type="evidence" value="ECO:0007669"/>
    <property type="project" value="UniProtKB-SubCell"/>
</dbReference>
<name>A0A3E1REU2_9BURK</name>
<keyword evidence="2" id="KW-0732">Signal</keyword>
<organism evidence="3 4">
    <name type="scientific">Rhodoferax lacus</name>
    <dbReference type="NCBI Taxonomy" id="2184758"/>
    <lineage>
        <taxon>Bacteria</taxon>
        <taxon>Pseudomonadati</taxon>
        <taxon>Pseudomonadota</taxon>
        <taxon>Betaproteobacteria</taxon>
        <taxon>Burkholderiales</taxon>
        <taxon>Comamonadaceae</taxon>
        <taxon>Rhodoferax</taxon>
    </lineage>
</organism>
<comment type="caution">
    <text evidence="3">The sequence shown here is derived from an EMBL/GenBank/DDBJ whole genome shotgun (WGS) entry which is preliminary data.</text>
</comment>
<sequence>MNTLQHMGLTALAASLVACGSMAPNYERPAAPVPAQFPAAPVGAAPAGTAAADLPWQTFFADARLQKLIQIALDNNRDLRVALLNVEQARSLVDASKANRWPTVNAGLGLTRQTVGGGATTSSYSAGLLVTSFEVDLFDRLRSQSDAAFSQYLASTEAGRAAQISLIGSVANTWFALQADTALATLAQQTVKTREESQGLFKLRFDQGASSQLDLSQAQSLLEAARVSLAQSTRQRLLDENALNLLLGQTAPADLIAAVPPPAALADLPVGLPSEVLLRRPDVVQAEQQLLAANANIGAARAAFFPKILLTASAGSVSNALADLFKDGTFGWSLAPQLLLPIFDAGRNQANLASAKVAREVAVTNYEKAIQSAFREVADALAGRATLGQQLAALQAQTRAEAERTQLTGLRFKNGASSYLEVLDAQRSLFALQQAELQLTSQVQQNLATLYRVLGGGWKAAGEK</sequence>
<keyword evidence="4" id="KW-1185">Reference proteome</keyword>
<feature type="chain" id="PRO_5017496769" evidence="2">
    <location>
        <begin position="24"/>
        <end position="464"/>
    </location>
</feature>
<dbReference type="Gene3D" id="1.20.1600.10">
    <property type="entry name" value="Outer membrane efflux proteins (OEP)"/>
    <property type="match status" value="1"/>
</dbReference>
<protein>
    <submittedName>
        <fullName evidence="3">Multidrug transporter</fullName>
    </submittedName>
</protein>
<evidence type="ECO:0000256" key="2">
    <source>
        <dbReference type="RuleBase" id="RU362097"/>
    </source>
</evidence>
<keyword evidence="2" id="KW-0472">Membrane</keyword>
<keyword evidence="2" id="KW-0812">Transmembrane</keyword>
<comment type="similarity">
    <text evidence="1 2">Belongs to the outer membrane factor (OMF) (TC 1.B.17) family.</text>
</comment>
<dbReference type="NCBIfam" id="TIGR01845">
    <property type="entry name" value="outer_NodT"/>
    <property type="match status" value="1"/>
</dbReference>
<keyword evidence="2" id="KW-1134">Transmembrane beta strand</keyword>
<dbReference type="OrthoDB" id="9770517at2"/>
<reference evidence="3 4" key="1">
    <citation type="submission" date="2018-05" db="EMBL/GenBank/DDBJ databases">
        <title>Rhodoferax soyangensis sp.nov., isolated from an oligotrophic freshwater lake.</title>
        <authorList>
            <person name="Park M."/>
        </authorList>
    </citation>
    <scope>NUCLEOTIDE SEQUENCE [LARGE SCALE GENOMIC DNA]</scope>
    <source>
        <strain evidence="3 4">IMCC26218</strain>
    </source>
</reference>
<evidence type="ECO:0000313" key="4">
    <source>
        <dbReference type="Proteomes" id="UP000260665"/>
    </source>
</evidence>
<dbReference type="PANTHER" id="PTHR30203">
    <property type="entry name" value="OUTER MEMBRANE CATION EFFLUX PROTEIN"/>
    <property type="match status" value="1"/>
</dbReference>
<comment type="subcellular location">
    <subcellularLocation>
        <location evidence="2">Cell membrane</location>
        <topology evidence="2">Lipid-anchor</topology>
    </subcellularLocation>
</comment>
<dbReference type="InterPro" id="IPR010131">
    <property type="entry name" value="MdtP/NodT-like"/>
</dbReference>
<dbReference type="AlphaFoldDB" id="A0A3E1REU2"/>
<dbReference type="GO" id="GO:0015562">
    <property type="term" value="F:efflux transmembrane transporter activity"/>
    <property type="evidence" value="ECO:0007669"/>
    <property type="project" value="InterPro"/>
</dbReference>
<keyword evidence="2" id="KW-0564">Palmitate</keyword>
<dbReference type="Proteomes" id="UP000260665">
    <property type="component" value="Unassembled WGS sequence"/>
</dbReference>
<proteinExistence type="inferred from homology"/>
<dbReference type="EMBL" id="QFZK01000003">
    <property type="protein sequence ID" value="RFO97783.1"/>
    <property type="molecule type" value="Genomic_DNA"/>
</dbReference>
<gene>
    <name evidence="3" type="ORF">DIC66_06230</name>
</gene>
<dbReference type="Pfam" id="PF02321">
    <property type="entry name" value="OEP"/>
    <property type="match status" value="2"/>
</dbReference>
<dbReference type="Gene3D" id="2.20.200.10">
    <property type="entry name" value="Outer membrane efflux proteins (OEP)"/>
    <property type="match status" value="1"/>
</dbReference>
<dbReference type="InterPro" id="IPR003423">
    <property type="entry name" value="OMP_efflux"/>
</dbReference>
<dbReference type="SUPFAM" id="SSF56954">
    <property type="entry name" value="Outer membrane efflux proteins (OEP)"/>
    <property type="match status" value="1"/>
</dbReference>
<feature type="signal peptide" evidence="2">
    <location>
        <begin position="1"/>
        <end position="23"/>
    </location>
</feature>
<evidence type="ECO:0000313" key="3">
    <source>
        <dbReference type="EMBL" id="RFO97783.1"/>
    </source>
</evidence>
<dbReference type="RefSeq" id="WP_117175860.1">
    <property type="nucleotide sequence ID" value="NZ_QFZK01000003.1"/>
</dbReference>